<evidence type="ECO:0000256" key="1">
    <source>
        <dbReference type="ARBA" id="ARBA00022603"/>
    </source>
</evidence>
<evidence type="ECO:0000313" key="5">
    <source>
        <dbReference type="Proteomes" id="UP001595882"/>
    </source>
</evidence>
<name>A0ABV8WWF2_9BACI</name>
<organism evidence="4 5">
    <name type="scientific">Gracilibacillus xinjiangensis</name>
    <dbReference type="NCBI Taxonomy" id="1193282"/>
    <lineage>
        <taxon>Bacteria</taxon>
        <taxon>Bacillati</taxon>
        <taxon>Bacillota</taxon>
        <taxon>Bacilli</taxon>
        <taxon>Bacillales</taxon>
        <taxon>Bacillaceae</taxon>
        <taxon>Gracilibacillus</taxon>
    </lineage>
</organism>
<dbReference type="InterPro" id="IPR029063">
    <property type="entry name" value="SAM-dependent_MTases_sf"/>
</dbReference>
<keyword evidence="5" id="KW-1185">Reference proteome</keyword>
<dbReference type="Gene3D" id="3.40.50.150">
    <property type="entry name" value="Vaccinia Virus protein VP39"/>
    <property type="match status" value="1"/>
</dbReference>
<comment type="caution">
    <text evidence="4">The sequence shown here is derived from an EMBL/GenBank/DDBJ whole genome shotgun (WGS) entry which is preliminary data.</text>
</comment>
<evidence type="ECO:0000256" key="2">
    <source>
        <dbReference type="ARBA" id="ARBA00022679"/>
    </source>
</evidence>
<sequence length="249" mass="28913">MAYSKLAYVYDVLMDDAPYDQWQEFVTKKIERYHPHAQRLLDLGCGTGEMSIRFAKSGMDVTGVDYSEDMLAYAQAETIEQKQKVTYLQQDIRALEGLTDFDVIISLCDVINYVTEENDLEKVFQHVADGLASGGIFIFDIHSIKHFRENMADQTFAEIYEDVSYVWFCEKGEQNGELLHDLTFFIQQEEGNLYERFDETHHQRTFPVDFYRGLIEKTGMSVLDVCSDFSLKTSKDPEQANRIFFVCQK</sequence>
<dbReference type="EMBL" id="JBHSDT010000008">
    <property type="protein sequence ID" value="MFC4404055.1"/>
    <property type="molecule type" value="Genomic_DNA"/>
</dbReference>
<dbReference type="GO" id="GO:0032259">
    <property type="term" value="P:methylation"/>
    <property type="evidence" value="ECO:0007669"/>
    <property type="project" value="UniProtKB-KW"/>
</dbReference>
<keyword evidence="2" id="KW-0808">Transferase</keyword>
<dbReference type="RefSeq" id="WP_390252595.1">
    <property type="nucleotide sequence ID" value="NZ_JBHSDT010000008.1"/>
</dbReference>
<accession>A0ABV8WWF2</accession>
<dbReference type="SUPFAM" id="SSF53335">
    <property type="entry name" value="S-adenosyl-L-methionine-dependent methyltransferases"/>
    <property type="match status" value="1"/>
</dbReference>
<feature type="domain" description="Methyltransferase" evidence="3">
    <location>
        <begin position="41"/>
        <end position="135"/>
    </location>
</feature>
<dbReference type="CDD" id="cd02440">
    <property type="entry name" value="AdoMet_MTases"/>
    <property type="match status" value="1"/>
</dbReference>
<keyword evidence="1 4" id="KW-0489">Methyltransferase</keyword>
<dbReference type="GO" id="GO:0008168">
    <property type="term" value="F:methyltransferase activity"/>
    <property type="evidence" value="ECO:0007669"/>
    <property type="project" value="UniProtKB-KW"/>
</dbReference>
<protein>
    <submittedName>
        <fullName evidence="4">Class I SAM-dependent DNA methyltransferase</fullName>
    </submittedName>
</protein>
<dbReference type="PANTHER" id="PTHR43861">
    <property type="entry name" value="TRANS-ACONITATE 2-METHYLTRANSFERASE-RELATED"/>
    <property type="match status" value="1"/>
</dbReference>
<dbReference type="Proteomes" id="UP001595882">
    <property type="component" value="Unassembled WGS sequence"/>
</dbReference>
<dbReference type="PANTHER" id="PTHR43861:SF1">
    <property type="entry name" value="TRANS-ACONITATE 2-METHYLTRANSFERASE"/>
    <property type="match status" value="1"/>
</dbReference>
<dbReference type="Gene3D" id="2.20.25.110">
    <property type="entry name" value="S-adenosyl-L-methionine-dependent methyltransferases"/>
    <property type="match status" value="1"/>
</dbReference>
<dbReference type="Pfam" id="PF13649">
    <property type="entry name" value="Methyltransf_25"/>
    <property type="match status" value="1"/>
</dbReference>
<dbReference type="InterPro" id="IPR041698">
    <property type="entry name" value="Methyltransf_25"/>
</dbReference>
<gene>
    <name evidence="4" type="ORF">ACFOY7_13345</name>
</gene>
<evidence type="ECO:0000259" key="3">
    <source>
        <dbReference type="Pfam" id="PF13649"/>
    </source>
</evidence>
<proteinExistence type="predicted"/>
<evidence type="ECO:0000313" key="4">
    <source>
        <dbReference type="EMBL" id="MFC4404055.1"/>
    </source>
</evidence>
<reference evidence="5" key="1">
    <citation type="journal article" date="2019" name="Int. J. Syst. Evol. Microbiol.">
        <title>The Global Catalogue of Microorganisms (GCM) 10K type strain sequencing project: providing services to taxonomists for standard genome sequencing and annotation.</title>
        <authorList>
            <consortium name="The Broad Institute Genomics Platform"/>
            <consortium name="The Broad Institute Genome Sequencing Center for Infectious Disease"/>
            <person name="Wu L."/>
            <person name="Ma J."/>
        </authorList>
    </citation>
    <scope>NUCLEOTIDE SEQUENCE [LARGE SCALE GENOMIC DNA]</scope>
    <source>
        <strain evidence="5">CCUG 37865</strain>
    </source>
</reference>